<dbReference type="InterPro" id="IPR027417">
    <property type="entry name" value="P-loop_NTPase"/>
</dbReference>
<comment type="caution">
    <text evidence="3">The sequence shown here is derived from an EMBL/GenBank/DDBJ whole genome shotgun (WGS) entry which is preliminary data.</text>
</comment>
<dbReference type="Pfam" id="PF08751">
    <property type="entry name" value="TrwC"/>
    <property type="match status" value="1"/>
</dbReference>
<evidence type="ECO:0000313" key="4">
    <source>
        <dbReference type="Proteomes" id="UP000451860"/>
    </source>
</evidence>
<dbReference type="Gene3D" id="3.40.50.300">
    <property type="entry name" value="P-loop containing nucleotide triphosphate hydrolases"/>
    <property type="match status" value="2"/>
</dbReference>
<dbReference type="Pfam" id="PF13604">
    <property type="entry name" value="AAA_30"/>
    <property type="match status" value="1"/>
</dbReference>
<dbReference type="SUPFAM" id="SSF52540">
    <property type="entry name" value="P-loop containing nucleoside triphosphate hydrolases"/>
    <property type="match status" value="2"/>
</dbReference>
<dbReference type="NCBIfam" id="NF041492">
    <property type="entry name" value="MobF"/>
    <property type="match status" value="1"/>
</dbReference>
<keyword evidence="4" id="KW-1185">Reference proteome</keyword>
<feature type="domain" description="TrwC relaxase" evidence="2">
    <location>
        <begin position="14"/>
        <end position="307"/>
    </location>
</feature>
<sequence length="1163" mass="124416">MRGGVILFRGTGTAARRYLEADRSRADEYYLEAGTARAAFSVVDGAGMAVDDRALTPTEYAGWVDWLDPISGEAMGRARQAGGGRQGSPRFAEMVVNTPKSLSIAAALHPDVSAALDAAQRDAAQAIRSWLGQHSVTRVGPRGNQEVVPVERLQTVAISHRTSRAGDPHRHIHLQIGTRVWARGAWRGLDTAALFRQQGAIRALGAAVLAAHPQLAAVLGAHGLTLDPVSGEVAELEPFNAVMSKRAGQVARNLAAFTAQWEAAHPGREPGPGVSARLQAMAWDHHRPSKKPSRLGSEAGWRRELDEAGYTPDLRRVPCRPPRELDELRVQQVANRALDRCAAAASTWTRHTVQEHVTRIITESGVRATPAALVELITITTRLAVEDCLSVLPPGAAAPDHVAHLTSLRVVAVETRLRDLLAARAGGDAPPTPDMIPGAQGHVLDAEQARAAAAIASDAALVVVEGAAGAGKTTMLGAAIRAATEQGRATRIVTPTKKAAQVAAQELGVPADSVAKLVHANGWRWNADAVWTRLKVGDADPDTGTAYGGPPPAARLRRSERIMVDEAGMLDQDTALALLTIADEAGATLALVGDRAQLPAVGRGGVLDIAAQLAGTTYDMANVHRFTDPAYADLTVRMRAGEHPAELFDQLHALGLVRVHESTEAMREAIARTASGGDAITTATNEEARELNARIREVRVRQGLVDDARTVSGADGLPIGTGDVIQTRHNDSVLKVANRQTWTVTRVERNGAAWVTEHGSGSGRRHPAAVRLPAQYVAEHAHLAYAATAYGVQGATVDQSHTVLSDALDAAGVYVGMTRGRTQNLLHVVAADLDDARQQFVAALERDRADRGLTEATRAAQDAVSGLVPDGRLAWVNAERTRLREWIATADRQAARWERAKDALARQAAAHHTEYARQSQFVVAADAHASEVRNQVAVPLIVKAIADAANYQTAQQRMWQANRALPGYGRFGRRSAARTARETTQAHQDAEDAMRRRWGAVPPAMVNTRSWAEAIAGRRADAHSRVVEAREDAAHAHRQLRGLTARHADARAALWRSIGDGQPPSTIDARAVELRRRADQARRLLAAIEALPITEAAQLLRQNAIPSAPERMPDATLKAQALEAHGQTSPPPARRLGPRRDLGPWPPSSGSSASTWTTRACST</sequence>
<dbReference type="AlphaFoldDB" id="A0A7J5UQJ7"/>
<dbReference type="Proteomes" id="UP000451860">
    <property type="component" value="Unassembled WGS sequence"/>
</dbReference>
<protein>
    <submittedName>
        <fullName evidence="3">AAA family ATPase</fullName>
    </submittedName>
</protein>
<evidence type="ECO:0000259" key="2">
    <source>
        <dbReference type="Pfam" id="PF08751"/>
    </source>
</evidence>
<evidence type="ECO:0000313" key="3">
    <source>
        <dbReference type="EMBL" id="KAE8764682.1"/>
    </source>
</evidence>
<dbReference type="SUPFAM" id="SSF55464">
    <property type="entry name" value="Origin of replication-binding domain, RBD-like"/>
    <property type="match status" value="1"/>
</dbReference>
<feature type="compositionally biased region" description="Low complexity" evidence="1">
    <location>
        <begin position="1148"/>
        <end position="1163"/>
    </location>
</feature>
<feature type="region of interest" description="Disordered" evidence="1">
    <location>
        <begin position="1123"/>
        <end position="1163"/>
    </location>
</feature>
<name>A0A7J5UQJ7_9MICO</name>
<proteinExistence type="predicted"/>
<accession>A0A7J5UQJ7</accession>
<dbReference type="Gene3D" id="2.30.30.940">
    <property type="match status" value="1"/>
</dbReference>
<dbReference type="InterPro" id="IPR014862">
    <property type="entry name" value="TrwC"/>
</dbReference>
<organism evidence="3 4">
    <name type="scientific">Georgenia thermotolerans</name>
    <dbReference type="NCBI Taxonomy" id="527326"/>
    <lineage>
        <taxon>Bacteria</taxon>
        <taxon>Bacillati</taxon>
        <taxon>Actinomycetota</taxon>
        <taxon>Actinomycetes</taxon>
        <taxon>Micrococcales</taxon>
        <taxon>Bogoriellaceae</taxon>
        <taxon>Georgenia</taxon>
    </lineage>
</organism>
<dbReference type="EMBL" id="WHJE01000025">
    <property type="protein sequence ID" value="KAE8764682.1"/>
    <property type="molecule type" value="Genomic_DNA"/>
</dbReference>
<gene>
    <name evidence="3" type="ORF">GB883_07675</name>
</gene>
<reference evidence="3 4" key="1">
    <citation type="submission" date="2019-10" db="EMBL/GenBank/DDBJ databases">
        <title>Georgenia wutianyii sp. nov. and Georgenia yuyongxinii sp. nov. isolated from plateau pika (Ochotona curzoniae) in the Qinghai-Tibet plateau of China.</title>
        <authorList>
            <person name="Tian Z."/>
        </authorList>
    </citation>
    <scope>NUCLEOTIDE SEQUENCE [LARGE SCALE GENOMIC DNA]</scope>
    <source>
        <strain evidence="3 4">DSM 21501</strain>
    </source>
</reference>
<dbReference type="OrthoDB" id="4524286at2"/>
<dbReference type="RefSeq" id="WP_152201673.1">
    <property type="nucleotide sequence ID" value="NZ_VUKF01000008.1"/>
</dbReference>
<evidence type="ECO:0000256" key="1">
    <source>
        <dbReference type="SAM" id="MobiDB-lite"/>
    </source>
</evidence>